<feature type="domain" description="Prephenate/arogenate dehydrogenase" evidence="2">
    <location>
        <begin position="23"/>
        <end position="311"/>
    </location>
</feature>
<dbReference type="PROSITE" id="PS51176">
    <property type="entry name" value="PDH_ADH"/>
    <property type="match status" value="1"/>
</dbReference>
<dbReference type="GO" id="GO:0006571">
    <property type="term" value="P:tyrosine biosynthetic process"/>
    <property type="evidence" value="ECO:0007669"/>
    <property type="project" value="InterPro"/>
</dbReference>
<keyword evidence="4" id="KW-1185">Reference proteome</keyword>
<dbReference type="InterPro" id="IPR050812">
    <property type="entry name" value="Preph/Arog_dehydrog"/>
</dbReference>
<evidence type="ECO:0000313" key="3">
    <source>
        <dbReference type="EMBL" id="TPW35519.1"/>
    </source>
</evidence>
<proteinExistence type="predicted"/>
<reference evidence="3 4" key="1">
    <citation type="submission" date="2019-03" db="EMBL/GenBank/DDBJ databases">
        <title>The complete genome sequence of Neokomagataea sp. Jb2 NBRC113641.</title>
        <authorList>
            <person name="Chua K.-O."/>
            <person name="Chan K.-G."/>
            <person name="See-Too W.-S."/>
        </authorList>
    </citation>
    <scope>NUCLEOTIDE SEQUENCE [LARGE SCALE GENOMIC DNA]</scope>
    <source>
        <strain evidence="3 4">Jb2</strain>
    </source>
</reference>
<dbReference type="PANTHER" id="PTHR21363:SF0">
    <property type="entry name" value="PREPHENATE DEHYDROGENASE [NADP(+)]"/>
    <property type="match status" value="1"/>
</dbReference>
<dbReference type="RefSeq" id="WP_165600029.1">
    <property type="nucleotide sequence ID" value="NZ_SORZ01000001.1"/>
</dbReference>
<dbReference type="EMBL" id="SORZ01000001">
    <property type="protein sequence ID" value="TPW35519.1"/>
    <property type="molecule type" value="Genomic_DNA"/>
</dbReference>
<dbReference type="Proteomes" id="UP000315037">
    <property type="component" value="Unassembled WGS sequence"/>
</dbReference>
<dbReference type="GO" id="GO:0004665">
    <property type="term" value="F:prephenate dehydrogenase (NADP+) activity"/>
    <property type="evidence" value="ECO:0007669"/>
    <property type="project" value="InterPro"/>
</dbReference>
<dbReference type="InterPro" id="IPR003099">
    <property type="entry name" value="Prephen_DH"/>
</dbReference>
<dbReference type="Pfam" id="PF20463">
    <property type="entry name" value="PDH_C"/>
    <property type="match status" value="1"/>
</dbReference>
<organism evidence="3 4">
    <name type="scientific">Oecophyllibacter saccharovorans</name>
    <dbReference type="NCBI Taxonomy" id="2558360"/>
    <lineage>
        <taxon>Bacteria</taxon>
        <taxon>Pseudomonadati</taxon>
        <taxon>Pseudomonadota</taxon>
        <taxon>Alphaproteobacteria</taxon>
        <taxon>Acetobacterales</taxon>
        <taxon>Acetobacteraceae</taxon>
        <taxon>Oecophyllibacter</taxon>
    </lineage>
</organism>
<dbReference type="SUPFAM" id="SSF51735">
    <property type="entry name" value="NAD(P)-binding Rossmann-fold domains"/>
    <property type="match status" value="1"/>
</dbReference>
<keyword evidence="1" id="KW-0560">Oxidoreductase</keyword>
<dbReference type="GO" id="GO:0008977">
    <property type="term" value="F:prephenate dehydrogenase (NAD+) activity"/>
    <property type="evidence" value="ECO:0007669"/>
    <property type="project" value="InterPro"/>
</dbReference>
<dbReference type="Gene3D" id="1.10.3660.10">
    <property type="entry name" value="6-phosphogluconate dehydrogenase C-terminal like domain"/>
    <property type="match status" value="1"/>
</dbReference>
<dbReference type="GO" id="GO:0070403">
    <property type="term" value="F:NAD+ binding"/>
    <property type="evidence" value="ECO:0007669"/>
    <property type="project" value="InterPro"/>
</dbReference>
<name>A0A506UQE5_9PROT</name>
<dbReference type="Pfam" id="PF02153">
    <property type="entry name" value="PDH_N"/>
    <property type="match status" value="1"/>
</dbReference>
<evidence type="ECO:0000256" key="1">
    <source>
        <dbReference type="ARBA" id="ARBA00023002"/>
    </source>
</evidence>
<dbReference type="FunFam" id="1.10.3660.10:FF:000003">
    <property type="entry name" value="Prephenate dehydrogenase"/>
    <property type="match status" value="1"/>
</dbReference>
<accession>A0A506UQE5</accession>
<dbReference type="SUPFAM" id="SSF48179">
    <property type="entry name" value="6-phosphogluconate dehydrogenase C-terminal domain-like"/>
    <property type="match status" value="1"/>
</dbReference>
<protein>
    <submittedName>
        <fullName evidence="3">Prephenate dehydrogenase/arogenate dehydrogenase family protein</fullName>
    </submittedName>
</protein>
<dbReference type="InterPro" id="IPR036291">
    <property type="entry name" value="NAD(P)-bd_dom_sf"/>
</dbReference>
<sequence length="311" mass="33698">MPAGPSPAPPGAEQPPFGPPLFGTMAIIGPGLIGSSLLRRARTSGWLAEKLVAIDHAPQVLARVRELGLADMVTSSLAEGVREADLVILCVPVGAVRETALAAIAHMKPGALLSDVASVRTTLGPEITAHLPPDIAYVPVHPMAGTEHSGPDAGLADLFENRWCLVVPPEGTPAEAIRKVEAFWQRCGARTREVTDSYHDQICAMVSHLPHFLAFTICETADRLSGDLRSDVLEFAASGFRDFTRIAASDPVMWRDIFLANRDILLATLERFQTEVDKMATALREEDEQAIMTRLEHGRHIRKSLIANRQA</sequence>
<dbReference type="InterPro" id="IPR008927">
    <property type="entry name" value="6-PGluconate_DH-like_C_sf"/>
</dbReference>
<gene>
    <name evidence="3" type="ORF">E3202_00620</name>
</gene>
<dbReference type="AlphaFoldDB" id="A0A506UQE5"/>
<dbReference type="InterPro" id="IPR046826">
    <property type="entry name" value="PDH_N"/>
</dbReference>
<comment type="caution">
    <text evidence="3">The sequence shown here is derived from an EMBL/GenBank/DDBJ whole genome shotgun (WGS) entry which is preliminary data.</text>
</comment>
<dbReference type="InterPro" id="IPR046825">
    <property type="entry name" value="PDH_C"/>
</dbReference>
<evidence type="ECO:0000259" key="2">
    <source>
        <dbReference type="PROSITE" id="PS51176"/>
    </source>
</evidence>
<evidence type="ECO:0000313" key="4">
    <source>
        <dbReference type="Proteomes" id="UP000315037"/>
    </source>
</evidence>
<dbReference type="PANTHER" id="PTHR21363">
    <property type="entry name" value="PREPHENATE DEHYDROGENASE"/>
    <property type="match status" value="1"/>
</dbReference>
<dbReference type="Gene3D" id="3.40.50.720">
    <property type="entry name" value="NAD(P)-binding Rossmann-like Domain"/>
    <property type="match status" value="1"/>
</dbReference>